<evidence type="ECO:0000313" key="2">
    <source>
        <dbReference type="Proteomes" id="UP001164746"/>
    </source>
</evidence>
<reference evidence="1" key="1">
    <citation type="submission" date="2022-11" db="EMBL/GenBank/DDBJ databases">
        <title>Centuries of genome instability and evolution in soft-shell clam transmissible cancer (bioRxiv).</title>
        <authorList>
            <person name="Hart S.F.M."/>
            <person name="Yonemitsu M.A."/>
            <person name="Giersch R.M."/>
            <person name="Beal B.F."/>
            <person name="Arriagada G."/>
            <person name="Davis B.W."/>
            <person name="Ostrander E.A."/>
            <person name="Goff S.P."/>
            <person name="Metzger M.J."/>
        </authorList>
    </citation>
    <scope>NUCLEOTIDE SEQUENCE</scope>
    <source>
        <strain evidence="1">MELC-2E11</strain>
        <tissue evidence="1">Siphon/mantle</tissue>
    </source>
</reference>
<name>A0ABY7G0C5_MYAAR</name>
<sequence>MGRPKEKSEADLKRAKAERARMQRCRQVNIRENISQWNEIKLEYGFQHDGEVAKFLIDSYKESEKPRKKRRITSTPLTGHIDLPGLSALKKSAQKKKLGRNMILLMRHTENKELPTEEPDEVEVEEDLNLEASQEKGNDAIKPWIGPIINHFFYSAETCCGDDMLLKTRLVSVLNHVSNRHEWGHGGCNHGPLTDGEKQKETTSELESFNNHILISARKYSKSANCWSVQPLKVAKDYTHIPGLMKNIINLFCMGEAPMLHPAAVKDSHPS</sequence>
<accession>A0ABY7G0C5</accession>
<keyword evidence="2" id="KW-1185">Reference proteome</keyword>
<dbReference type="PANTHER" id="PTHR31751:SF7">
    <property type="entry name" value="THAP-TYPE DOMAIN-CONTAINING PROTEIN"/>
    <property type="match status" value="1"/>
</dbReference>
<organism evidence="1 2">
    <name type="scientific">Mya arenaria</name>
    <name type="common">Soft-shell clam</name>
    <dbReference type="NCBI Taxonomy" id="6604"/>
    <lineage>
        <taxon>Eukaryota</taxon>
        <taxon>Metazoa</taxon>
        <taxon>Spiralia</taxon>
        <taxon>Lophotrochozoa</taxon>
        <taxon>Mollusca</taxon>
        <taxon>Bivalvia</taxon>
        <taxon>Autobranchia</taxon>
        <taxon>Heteroconchia</taxon>
        <taxon>Euheterodonta</taxon>
        <taxon>Imparidentia</taxon>
        <taxon>Neoheterodontei</taxon>
        <taxon>Myida</taxon>
        <taxon>Myoidea</taxon>
        <taxon>Myidae</taxon>
        <taxon>Mya</taxon>
    </lineage>
</organism>
<proteinExistence type="predicted"/>
<dbReference type="PANTHER" id="PTHR31751">
    <property type="entry name" value="SI:CH211-108C17.2-RELATED-RELATED"/>
    <property type="match status" value="1"/>
</dbReference>
<dbReference type="Proteomes" id="UP001164746">
    <property type="component" value="Chromosome 14"/>
</dbReference>
<dbReference type="EMBL" id="CP111025">
    <property type="protein sequence ID" value="WAR26757.1"/>
    <property type="molecule type" value="Genomic_DNA"/>
</dbReference>
<gene>
    <name evidence="1" type="ORF">MAR_012461</name>
</gene>
<protein>
    <submittedName>
        <fullName evidence="1">Uncharacterized protein</fullName>
    </submittedName>
</protein>
<evidence type="ECO:0000313" key="1">
    <source>
        <dbReference type="EMBL" id="WAR26757.1"/>
    </source>
</evidence>